<gene>
    <name evidence="2" type="ORF">NCTC10252_01702</name>
</gene>
<sequence length="361" mass="41848">MNDKKYFKIRYLILTGLIFIGYFLLPNLFKVKDYNIKISALPQSELLTIRQVQTIINKVTSNGHHQIENNAALLGLIRQAYQWDKNAMTGYAEYLDHIKWIDEKYDDKKHLDDFLKKYETQIVDKYGNQLKRPDIFDNTRLLYLKMAEAGYPWAALKESASIHPKGGFDTLSPDERKKKIIYLRSALNGGFHSAHVLIADAILISAGEDCSGPEFNKLNPLDEHRTGLSLADIQQALDEYKITALHGNSYGMLRLAESYHYGIGVKKNNNEAYLWGLMAISAFNEYQHREESDFLKYKSYIKHRERIINRATKSILSKIQQELTEKQQGELNSTVNSHMAEIITWDYYQWEYDIDPVPPKP</sequence>
<keyword evidence="1" id="KW-0472">Membrane</keyword>
<reference evidence="2 3" key="1">
    <citation type="submission" date="2018-06" db="EMBL/GenBank/DDBJ databases">
        <authorList>
            <consortium name="Pathogen Informatics"/>
            <person name="Doyle S."/>
        </authorList>
    </citation>
    <scope>NUCLEOTIDE SEQUENCE [LARGE SCALE GENOMIC DNA]</scope>
    <source>
        <strain evidence="2 3">NCTC10252</strain>
    </source>
</reference>
<proteinExistence type="predicted"/>
<dbReference type="EMBL" id="UGWP01000004">
    <property type="protein sequence ID" value="SUF56464.1"/>
    <property type="molecule type" value="Genomic_DNA"/>
</dbReference>
<accession>A0A379QH81</accession>
<protein>
    <recommendedName>
        <fullName evidence="4">Sel1 repeat family protein</fullName>
    </recommendedName>
</protein>
<feature type="transmembrane region" description="Helical" evidence="1">
    <location>
        <begin position="12"/>
        <end position="29"/>
    </location>
</feature>
<keyword evidence="1" id="KW-0812">Transmembrane</keyword>
<dbReference type="InterPro" id="IPR011990">
    <property type="entry name" value="TPR-like_helical_dom_sf"/>
</dbReference>
<evidence type="ECO:0008006" key="4">
    <source>
        <dbReference type="Google" id="ProtNLM"/>
    </source>
</evidence>
<dbReference type="Gene3D" id="1.25.40.10">
    <property type="entry name" value="Tetratricopeptide repeat domain"/>
    <property type="match status" value="1"/>
</dbReference>
<evidence type="ECO:0000313" key="2">
    <source>
        <dbReference type="EMBL" id="SUF56464.1"/>
    </source>
</evidence>
<keyword evidence="1" id="KW-1133">Transmembrane helix</keyword>
<evidence type="ECO:0000256" key="1">
    <source>
        <dbReference type="SAM" id="Phobius"/>
    </source>
</evidence>
<dbReference type="SUPFAM" id="SSF81901">
    <property type="entry name" value="HCP-like"/>
    <property type="match status" value="1"/>
</dbReference>
<dbReference type="Proteomes" id="UP000254597">
    <property type="component" value="Unassembled WGS sequence"/>
</dbReference>
<name>A0A379QH81_SALER</name>
<organism evidence="2 3">
    <name type="scientific">Salmonella enterica</name>
    <name type="common">Salmonella choleraesuis</name>
    <dbReference type="NCBI Taxonomy" id="28901"/>
    <lineage>
        <taxon>Bacteria</taxon>
        <taxon>Pseudomonadati</taxon>
        <taxon>Pseudomonadota</taxon>
        <taxon>Gammaproteobacteria</taxon>
        <taxon>Enterobacterales</taxon>
        <taxon>Enterobacteriaceae</taxon>
        <taxon>Salmonella</taxon>
    </lineage>
</organism>
<evidence type="ECO:0000313" key="3">
    <source>
        <dbReference type="Proteomes" id="UP000254597"/>
    </source>
</evidence>
<dbReference type="AlphaFoldDB" id="A0A379QH81"/>